<dbReference type="Pfam" id="PF10601">
    <property type="entry name" value="zf-LITAF-like"/>
    <property type="match status" value="1"/>
</dbReference>
<keyword evidence="10" id="KW-1185">Reference proteome</keyword>
<comment type="subcellular location">
    <subcellularLocation>
        <location evidence="2">Endosome membrane</location>
        <topology evidence="2">Peripheral membrane protein</topology>
    </subcellularLocation>
    <subcellularLocation>
        <location evidence="1">Late endosome membrane</location>
    </subcellularLocation>
    <subcellularLocation>
        <location evidence="3">Lysosome membrane</location>
        <topology evidence="3">Peripheral membrane protein</topology>
        <orientation evidence="3">Cytoplasmic side</orientation>
    </subcellularLocation>
</comment>
<feature type="transmembrane region" description="Helical" evidence="8">
    <location>
        <begin position="67"/>
        <end position="88"/>
    </location>
</feature>
<dbReference type="GO" id="GO:0005765">
    <property type="term" value="C:lysosomal membrane"/>
    <property type="evidence" value="ECO:0007669"/>
    <property type="project" value="UniProtKB-SubCell"/>
</dbReference>
<evidence type="ECO:0000313" key="10">
    <source>
        <dbReference type="Proteomes" id="UP000887566"/>
    </source>
</evidence>
<feature type="domain" description="LITAF" evidence="9">
    <location>
        <begin position="26"/>
        <end position="112"/>
    </location>
</feature>
<dbReference type="InterPro" id="IPR037519">
    <property type="entry name" value="LITAF_fam"/>
</dbReference>
<evidence type="ECO:0000256" key="3">
    <source>
        <dbReference type="ARBA" id="ARBA00004630"/>
    </source>
</evidence>
<organism evidence="10 11">
    <name type="scientific">Plectus sambesii</name>
    <dbReference type="NCBI Taxonomy" id="2011161"/>
    <lineage>
        <taxon>Eukaryota</taxon>
        <taxon>Metazoa</taxon>
        <taxon>Ecdysozoa</taxon>
        <taxon>Nematoda</taxon>
        <taxon>Chromadorea</taxon>
        <taxon>Plectida</taxon>
        <taxon>Plectina</taxon>
        <taxon>Plectoidea</taxon>
        <taxon>Plectidae</taxon>
        <taxon>Plectus</taxon>
    </lineage>
</organism>
<dbReference type="GO" id="GO:0008270">
    <property type="term" value="F:zinc ion binding"/>
    <property type="evidence" value="ECO:0007669"/>
    <property type="project" value="TreeGrafter"/>
</dbReference>
<evidence type="ECO:0000256" key="2">
    <source>
        <dbReference type="ARBA" id="ARBA00004481"/>
    </source>
</evidence>
<keyword evidence="7 8" id="KW-0472">Membrane</keyword>
<comment type="similarity">
    <text evidence="4">Belongs to the CDIP1/LITAF family.</text>
</comment>
<keyword evidence="5" id="KW-0479">Metal-binding</keyword>
<sequence length="115" mass="12875">MTNENDADAPDAGEEKPVLEDTIVEEQKESIIQQFSSSQLTYDGPVQLICPGCHTFVETQFSLKNGLLTWALVIVLLICFFPLAWVPLCINSCKDAVHICPKCRYVIGEKKLLNF</sequence>
<evidence type="ECO:0000256" key="4">
    <source>
        <dbReference type="ARBA" id="ARBA00005975"/>
    </source>
</evidence>
<dbReference type="PROSITE" id="PS51837">
    <property type="entry name" value="LITAF"/>
    <property type="match status" value="1"/>
</dbReference>
<proteinExistence type="inferred from homology"/>
<evidence type="ECO:0000313" key="11">
    <source>
        <dbReference type="WBParaSite" id="PSAMB.scaffold1939size26540.g15674.t1"/>
    </source>
</evidence>
<keyword evidence="6" id="KW-0862">Zinc</keyword>
<protein>
    <submittedName>
        <fullName evidence="11">LITAF domain-containing protein</fullName>
    </submittedName>
</protein>
<accession>A0A914VG14</accession>
<dbReference type="GO" id="GO:0031902">
    <property type="term" value="C:late endosome membrane"/>
    <property type="evidence" value="ECO:0007669"/>
    <property type="project" value="UniProtKB-SubCell"/>
</dbReference>
<dbReference type="PANTHER" id="PTHR23292">
    <property type="entry name" value="LIPOPOLYSACCHARIDE-INDUCED TUMOR NECROSIS FACTOR-ALPHA FACTOR"/>
    <property type="match status" value="1"/>
</dbReference>
<dbReference type="PANTHER" id="PTHR23292:SF6">
    <property type="entry name" value="FI16602P1-RELATED"/>
    <property type="match status" value="1"/>
</dbReference>
<evidence type="ECO:0000256" key="1">
    <source>
        <dbReference type="ARBA" id="ARBA00004414"/>
    </source>
</evidence>
<evidence type="ECO:0000259" key="9">
    <source>
        <dbReference type="PROSITE" id="PS51837"/>
    </source>
</evidence>
<evidence type="ECO:0000256" key="6">
    <source>
        <dbReference type="ARBA" id="ARBA00022833"/>
    </source>
</evidence>
<dbReference type="Proteomes" id="UP000887566">
    <property type="component" value="Unplaced"/>
</dbReference>
<evidence type="ECO:0000256" key="8">
    <source>
        <dbReference type="SAM" id="Phobius"/>
    </source>
</evidence>
<dbReference type="WBParaSite" id="PSAMB.scaffold1939size26540.g15674.t1">
    <property type="protein sequence ID" value="PSAMB.scaffold1939size26540.g15674.t1"/>
    <property type="gene ID" value="PSAMB.scaffold1939size26540.g15674"/>
</dbReference>
<reference evidence="11" key="1">
    <citation type="submission" date="2022-11" db="UniProtKB">
        <authorList>
            <consortium name="WormBaseParasite"/>
        </authorList>
    </citation>
    <scope>IDENTIFICATION</scope>
</reference>
<keyword evidence="8" id="KW-1133">Transmembrane helix</keyword>
<evidence type="ECO:0000256" key="7">
    <source>
        <dbReference type="ARBA" id="ARBA00023136"/>
    </source>
</evidence>
<keyword evidence="8" id="KW-0812">Transmembrane</keyword>
<dbReference type="InterPro" id="IPR006629">
    <property type="entry name" value="LITAF"/>
</dbReference>
<dbReference type="AlphaFoldDB" id="A0A914VG14"/>
<dbReference type="SMART" id="SM00714">
    <property type="entry name" value="LITAF"/>
    <property type="match status" value="1"/>
</dbReference>
<name>A0A914VG14_9BILA</name>
<evidence type="ECO:0000256" key="5">
    <source>
        <dbReference type="ARBA" id="ARBA00022723"/>
    </source>
</evidence>